<accession>A0ACC2HIC1</accession>
<dbReference type="Proteomes" id="UP001157502">
    <property type="component" value="Chromosome 2"/>
</dbReference>
<evidence type="ECO:0000313" key="2">
    <source>
        <dbReference type="Proteomes" id="UP001157502"/>
    </source>
</evidence>
<gene>
    <name evidence="1" type="ORF">DPEC_G00026470</name>
</gene>
<name>A0ACC2HIC1_DALPE</name>
<comment type="caution">
    <text evidence="1">The sequence shown here is derived from an EMBL/GenBank/DDBJ whole genome shotgun (WGS) entry which is preliminary data.</text>
</comment>
<dbReference type="EMBL" id="CM055729">
    <property type="protein sequence ID" value="KAJ8015471.1"/>
    <property type="molecule type" value="Genomic_DNA"/>
</dbReference>
<proteinExistence type="predicted"/>
<reference evidence="1" key="1">
    <citation type="submission" date="2021-05" db="EMBL/GenBank/DDBJ databases">
        <authorList>
            <person name="Pan Q."/>
            <person name="Jouanno E."/>
            <person name="Zahm M."/>
            <person name="Klopp C."/>
            <person name="Cabau C."/>
            <person name="Louis A."/>
            <person name="Berthelot C."/>
            <person name="Parey E."/>
            <person name="Roest Crollius H."/>
            <person name="Montfort J."/>
            <person name="Robinson-Rechavi M."/>
            <person name="Bouchez O."/>
            <person name="Lampietro C."/>
            <person name="Lopez Roques C."/>
            <person name="Donnadieu C."/>
            <person name="Postlethwait J."/>
            <person name="Bobe J."/>
            <person name="Dillon D."/>
            <person name="Chandos A."/>
            <person name="von Hippel F."/>
            <person name="Guiguen Y."/>
        </authorList>
    </citation>
    <scope>NUCLEOTIDE SEQUENCE</scope>
    <source>
        <strain evidence="1">YG-Jan2019</strain>
    </source>
</reference>
<protein>
    <submittedName>
        <fullName evidence="1">Uncharacterized protein</fullName>
    </submittedName>
</protein>
<evidence type="ECO:0000313" key="1">
    <source>
        <dbReference type="EMBL" id="KAJ8015471.1"/>
    </source>
</evidence>
<sequence length="113" mass="12561">MANGRWNCKEMSDEMSSERHATASGRIKNSARIAQCTPTPEASVHSQHLDITGTVAARVSLLEQRRRERDIINVGEATRYERRRHVIHGSQRVADATAVARGDEYLHVTGVAP</sequence>
<organism evidence="1 2">
    <name type="scientific">Dallia pectoralis</name>
    <name type="common">Alaska blackfish</name>
    <dbReference type="NCBI Taxonomy" id="75939"/>
    <lineage>
        <taxon>Eukaryota</taxon>
        <taxon>Metazoa</taxon>
        <taxon>Chordata</taxon>
        <taxon>Craniata</taxon>
        <taxon>Vertebrata</taxon>
        <taxon>Euteleostomi</taxon>
        <taxon>Actinopterygii</taxon>
        <taxon>Neopterygii</taxon>
        <taxon>Teleostei</taxon>
        <taxon>Protacanthopterygii</taxon>
        <taxon>Esociformes</taxon>
        <taxon>Umbridae</taxon>
        <taxon>Dallia</taxon>
    </lineage>
</organism>
<keyword evidence="2" id="KW-1185">Reference proteome</keyword>